<evidence type="ECO:0000313" key="2">
    <source>
        <dbReference type="Proteomes" id="UP000288805"/>
    </source>
</evidence>
<organism evidence="1 2">
    <name type="scientific">Vitis vinifera</name>
    <name type="common">Grape</name>
    <dbReference type="NCBI Taxonomy" id="29760"/>
    <lineage>
        <taxon>Eukaryota</taxon>
        <taxon>Viridiplantae</taxon>
        <taxon>Streptophyta</taxon>
        <taxon>Embryophyta</taxon>
        <taxon>Tracheophyta</taxon>
        <taxon>Spermatophyta</taxon>
        <taxon>Magnoliopsida</taxon>
        <taxon>eudicotyledons</taxon>
        <taxon>Gunneridae</taxon>
        <taxon>Pentapetalae</taxon>
        <taxon>rosids</taxon>
        <taxon>Vitales</taxon>
        <taxon>Vitaceae</taxon>
        <taxon>Viteae</taxon>
        <taxon>Vitis</taxon>
    </lineage>
</organism>
<reference evidence="1 2" key="1">
    <citation type="journal article" date="2018" name="PLoS Genet.">
        <title>Population sequencing reveals clonal diversity and ancestral inbreeding in the grapevine cultivar Chardonnay.</title>
        <authorList>
            <person name="Roach M.J."/>
            <person name="Johnson D.L."/>
            <person name="Bohlmann J."/>
            <person name="van Vuuren H.J."/>
            <person name="Jones S.J."/>
            <person name="Pretorius I.S."/>
            <person name="Schmidt S.A."/>
            <person name="Borneman A.R."/>
        </authorList>
    </citation>
    <scope>NUCLEOTIDE SEQUENCE [LARGE SCALE GENOMIC DNA]</scope>
    <source>
        <strain evidence="2">cv. Chardonnay</strain>
        <tissue evidence="1">Leaf</tissue>
    </source>
</reference>
<accession>A0A438DPK6</accession>
<proteinExistence type="predicted"/>
<dbReference type="AlphaFoldDB" id="A0A438DPK6"/>
<dbReference type="Proteomes" id="UP000288805">
    <property type="component" value="Unassembled WGS sequence"/>
</dbReference>
<gene>
    <name evidence="1" type="ORF">CK203_081682</name>
</gene>
<protein>
    <submittedName>
        <fullName evidence="1">Uncharacterized protein</fullName>
    </submittedName>
</protein>
<sequence length="96" mass="10766">MVRWWGATAGRLRTAVLNHRQDQWQIGVKRKHLLITERKQIQAILKSIEPEFLLYNVSAPETCQGSELKVGVPLVFKGEGVCSGLKKGGNLNRIKA</sequence>
<comment type="caution">
    <text evidence="1">The sequence shown here is derived from an EMBL/GenBank/DDBJ whole genome shotgun (WGS) entry which is preliminary data.</text>
</comment>
<name>A0A438DPK6_VITVI</name>
<evidence type="ECO:0000313" key="1">
    <source>
        <dbReference type="EMBL" id="RVW37417.1"/>
    </source>
</evidence>
<dbReference type="EMBL" id="QGNW01001539">
    <property type="protein sequence ID" value="RVW37417.1"/>
    <property type="molecule type" value="Genomic_DNA"/>
</dbReference>